<feature type="compositionally biased region" description="Low complexity" evidence="8">
    <location>
        <begin position="180"/>
        <end position="194"/>
    </location>
</feature>
<comment type="caution">
    <text evidence="10">The sequence shown here is derived from an EMBL/GenBank/DDBJ whole genome shotgun (WGS) entry which is preliminary data.</text>
</comment>
<protein>
    <recommendedName>
        <fullName evidence="7">Cell wall mannoprotein 1</fullName>
    </recommendedName>
</protein>
<evidence type="ECO:0000256" key="6">
    <source>
        <dbReference type="ARBA" id="ARBA00060953"/>
    </source>
</evidence>
<dbReference type="Proteomes" id="UP001201262">
    <property type="component" value="Unassembled WGS sequence"/>
</dbReference>
<evidence type="ECO:0000256" key="3">
    <source>
        <dbReference type="ARBA" id="ARBA00022525"/>
    </source>
</evidence>
<organism evidence="10 11">
    <name type="scientific">Talaromyces proteolyticus</name>
    <dbReference type="NCBI Taxonomy" id="1131652"/>
    <lineage>
        <taxon>Eukaryota</taxon>
        <taxon>Fungi</taxon>
        <taxon>Dikarya</taxon>
        <taxon>Ascomycota</taxon>
        <taxon>Pezizomycotina</taxon>
        <taxon>Eurotiomycetes</taxon>
        <taxon>Eurotiomycetidae</taxon>
        <taxon>Eurotiales</taxon>
        <taxon>Trichocomaceae</taxon>
        <taxon>Talaromyces</taxon>
        <taxon>Talaromyces sect. Bacilispori</taxon>
    </lineage>
</organism>
<dbReference type="Pfam" id="PF12296">
    <property type="entry name" value="HsbA"/>
    <property type="match status" value="1"/>
</dbReference>
<dbReference type="RefSeq" id="XP_046073249.1">
    <property type="nucleotide sequence ID" value="XM_046215922.1"/>
</dbReference>
<dbReference type="GO" id="GO:0009277">
    <property type="term" value="C:fungal-type cell wall"/>
    <property type="evidence" value="ECO:0007669"/>
    <property type="project" value="UniProtKB-ARBA"/>
</dbReference>
<dbReference type="GeneID" id="70246209"/>
<dbReference type="InterPro" id="IPR021054">
    <property type="entry name" value="Cell_wall_mannoprotein_1"/>
</dbReference>
<evidence type="ECO:0000313" key="11">
    <source>
        <dbReference type="Proteomes" id="UP001201262"/>
    </source>
</evidence>
<gene>
    <name evidence="10" type="ORF">BGW36DRAFT_376731</name>
</gene>
<evidence type="ECO:0000256" key="8">
    <source>
        <dbReference type="SAM" id="MobiDB-lite"/>
    </source>
</evidence>
<comment type="similarity">
    <text evidence="6">Belongs to the cell wall mannoprotein 1 family.</text>
</comment>
<feature type="region of interest" description="Disordered" evidence="8">
    <location>
        <begin position="180"/>
        <end position="199"/>
    </location>
</feature>
<dbReference type="PROSITE" id="PS51257">
    <property type="entry name" value="PROKAR_LIPOPROTEIN"/>
    <property type="match status" value="1"/>
</dbReference>
<dbReference type="GO" id="GO:0005576">
    <property type="term" value="C:extracellular region"/>
    <property type="evidence" value="ECO:0007669"/>
    <property type="project" value="TreeGrafter"/>
</dbReference>
<dbReference type="AlphaFoldDB" id="A0AAD4KU14"/>
<dbReference type="GO" id="GO:0008289">
    <property type="term" value="F:lipid binding"/>
    <property type="evidence" value="ECO:0007669"/>
    <property type="project" value="UniProtKB-KW"/>
</dbReference>
<comment type="subcellular location">
    <subcellularLocation>
        <location evidence="1">Secreted</location>
        <location evidence="1">Cell wall</location>
    </subcellularLocation>
</comment>
<evidence type="ECO:0000256" key="4">
    <source>
        <dbReference type="ARBA" id="ARBA00022729"/>
    </source>
</evidence>
<evidence type="ECO:0000256" key="5">
    <source>
        <dbReference type="ARBA" id="ARBA00023121"/>
    </source>
</evidence>
<keyword evidence="4 9" id="KW-0732">Signal</keyword>
<proteinExistence type="inferred from homology"/>
<evidence type="ECO:0000256" key="7">
    <source>
        <dbReference type="ARBA" id="ARBA00071527"/>
    </source>
</evidence>
<feature type="chain" id="PRO_5042070994" description="Cell wall mannoprotein 1" evidence="9">
    <location>
        <begin position="22"/>
        <end position="211"/>
    </location>
</feature>
<keyword evidence="11" id="KW-1185">Reference proteome</keyword>
<dbReference type="PANTHER" id="PTHR38123:SF6">
    <property type="entry name" value="CELL WALL SERINE-THREONINE-RICH GALACTOMANNOPROTEIN MP1 (AFU_ORTHOLOGUE AFUA_4G03240)"/>
    <property type="match status" value="1"/>
</dbReference>
<name>A0AAD4KU14_9EURO</name>
<dbReference type="FunFam" id="1.20.1280.140:FF:000001">
    <property type="entry name" value="Cell wall serine-threonine-rich galactomannoprotein Mp1"/>
    <property type="match status" value="1"/>
</dbReference>
<dbReference type="Gene3D" id="1.20.1280.140">
    <property type="match status" value="1"/>
</dbReference>
<dbReference type="EMBL" id="JAJTJA010000005">
    <property type="protein sequence ID" value="KAH8698785.1"/>
    <property type="molecule type" value="Genomic_DNA"/>
</dbReference>
<keyword evidence="5" id="KW-0446">Lipid-binding</keyword>
<keyword evidence="3" id="KW-0964">Secreted</keyword>
<accession>A0AAD4KU14</accession>
<sequence length="211" mass="21580">MKWLTQLFVGLTLGCVIHTSAHPSPNAKRDLASIQGVLTDIGTQVTSLDTSITASNPDPSAIVAGSTKLVSTINSGVTTVQASAVLSDADALGLVGPVQTLSGNVNHTITDLISIKSKVVSLGYGCTTLSQLQDQLKASNSLSDAIVSKVPAELQSIAKSLAAGISSAIQNGVNSYSDTCTSSSSASLPGPTGSRRQVRKDTRALAVEKVF</sequence>
<feature type="signal peptide" evidence="9">
    <location>
        <begin position="1"/>
        <end position="21"/>
    </location>
</feature>
<reference evidence="10" key="1">
    <citation type="submission" date="2021-12" db="EMBL/GenBank/DDBJ databases">
        <title>Convergent genome expansion in fungi linked to evolution of root-endophyte symbiosis.</title>
        <authorList>
            <consortium name="DOE Joint Genome Institute"/>
            <person name="Ke Y.-H."/>
            <person name="Bonito G."/>
            <person name="Liao H.-L."/>
            <person name="Looney B."/>
            <person name="Rojas-Flechas A."/>
            <person name="Nash J."/>
            <person name="Hameed K."/>
            <person name="Schadt C."/>
            <person name="Martin F."/>
            <person name="Crous P.W."/>
            <person name="Miettinen O."/>
            <person name="Magnuson J.K."/>
            <person name="Labbe J."/>
            <person name="Jacobson D."/>
            <person name="Doktycz M.J."/>
            <person name="Veneault-Fourrey C."/>
            <person name="Kuo A."/>
            <person name="Mondo S."/>
            <person name="Calhoun S."/>
            <person name="Riley R."/>
            <person name="Ohm R."/>
            <person name="LaButti K."/>
            <person name="Andreopoulos B."/>
            <person name="Pangilinan J."/>
            <person name="Nolan M."/>
            <person name="Tritt A."/>
            <person name="Clum A."/>
            <person name="Lipzen A."/>
            <person name="Daum C."/>
            <person name="Barry K."/>
            <person name="Grigoriev I.V."/>
            <person name="Vilgalys R."/>
        </authorList>
    </citation>
    <scope>NUCLEOTIDE SEQUENCE</scope>
    <source>
        <strain evidence="10">PMI_201</strain>
    </source>
</reference>
<evidence type="ECO:0000256" key="9">
    <source>
        <dbReference type="SAM" id="SignalP"/>
    </source>
</evidence>
<evidence type="ECO:0000256" key="2">
    <source>
        <dbReference type="ARBA" id="ARBA00022512"/>
    </source>
</evidence>
<evidence type="ECO:0000256" key="1">
    <source>
        <dbReference type="ARBA" id="ARBA00004191"/>
    </source>
</evidence>
<dbReference type="PANTHER" id="PTHR38123">
    <property type="entry name" value="CELL WALL SERINE-THREONINE-RICH GALACTOMANNOPROTEIN MP1 (AFU_ORTHOLOGUE AFUA_4G03240)"/>
    <property type="match status" value="1"/>
</dbReference>
<evidence type="ECO:0000313" key="10">
    <source>
        <dbReference type="EMBL" id="KAH8698785.1"/>
    </source>
</evidence>
<keyword evidence="2" id="KW-0134">Cell wall</keyword>